<dbReference type="KEGG" id="saqi:AXG55_06585"/>
<sequence>MKHKDQFINKSIKYSILAILLIINKFTYAQSSSNFQRQNDRNSERWSLTTYFTEKNKLKQSDLLIRFYSDGSGKNTPRLEPFIYGVWYNANGSDGTVWEGMGYGGSLYFNNFISGILKIPTPNIVLGAFGEHREEASRNLNHIDTFGGSLRFFGRNQQDSALFINFRNSQRPLQGQYYEEWNWEAAVIVYLAQRLRFEGSWLFSNNDWPAIPSNYAQQSGFKVGGGIEIGIFRFSGFFEKNSFIITNPNYTANPMALKSFDETRRVLQVGFSI</sequence>
<organism evidence="1 2">
    <name type="scientific">Silvanigrella aquatica</name>
    <dbReference type="NCBI Taxonomy" id="1915309"/>
    <lineage>
        <taxon>Bacteria</taxon>
        <taxon>Pseudomonadati</taxon>
        <taxon>Bdellovibrionota</taxon>
        <taxon>Oligoflexia</taxon>
        <taxon>Silvanigrellales</taxon>
        <taxon>Silvanigrellaceae</taxon>
        <taxon>Silvanigrella</taxon>
    </lineage>
</organism>
<protein>
    <submittedName>
        <fullName evidence="1">Uncharacterized protein</fullName>
    </submittedName>
</protein>
<dbReference type="RefSeq" id="WP_148697327.1">
    <property type="nucleotide sequence ID" value="NZ_CP017834.1"/>
</dbReference>
<evidence type="ECO:0000313" key="1">
    <source>
        <dbReference type="EMBL" id="APJ03590.1"/>
    </source>
</evidence>
<dbReference type="AlphaFoldDB" id="A0A1L4D079"/>
<keyword evidence="2" id="KW-1185">Reference proteome</keyword>
<dbReference type="OrthoDB" id="5292150at2"/>
<proteinExistence type="predicted"/>
<evidence type="ECO:0000313" key="2">
    <source>
        <dbReference type="Proteomes" id="UP000184731"/>
    </source>
</evidence>
<gene>
    <name evidence="1" type="ORF">AXG55_06585</name>
</gene>
<name>A0A1L4D079_9BACT</name>
<reference evidence="1 2" key="1">
    <citation type="submission" date="2016-10" db="EMBL/GenBank/DDBJ databases">
        <title>Silvanigrella aquatica sp. nov., isolated from a freshwater lake located in the Black Forest, Germany, description of Silvanigrellaceae fam. nov., Silvanigrellales ord. nov., reclassification of the order Bdellovibrionales in the class Oligoflexia, reclassification of the families Bacteriovoracaceae and Halobacteriovoraceae in the new order Bacteriovoracales ord. nov., and reclassification of the family Pseudobacteriovoracaceae in the order Oligoflexiales.</title>
        <authorList>
            <person name="Hahn M.W."/>
            <person name="Schmidt J."/>
            <person name="Koll U."/>
            <person name="Rohde M."/>
            <person name="Verbag S."/>
            <person name="Pitt A."/>
            <person name="Nakai R."/>
            <person name="Naganuma T."/>
            <person name="Lang E."/>
        </authorList>
    </citation>
    <scope>NUCLEOTIDE SEQUENCE [LARGE SCALE GENOMIC DNA]</scope>
    <source>
        <strain evidence="1 2">MWH-Nonnen-W8red</strain>
    </source>
</reference>
<accession>A0A1L4D079</accession>
<dbReference type="Proteomes" id="UP000184731">
    <property type="component" value="Chromosome"/>
</dbReference>
<dbReference type="EMBL" id="CP017834">
    <property type="protein sequence ID" value="APJ03590.1"/>
    <property type="molecule type" value="Genomic_DNA"/>
</dbReference>